<dbReference type="Proteomes" id="UP000317713">
    <property type="component" value="Chromosome"/>
</dbReference>
<keyword evidence="5 8" id="KW-0067">ATP-binding</keyword>
<dbReference type="GO" id="GO:0005737">
    <property type="term" value="C:cytoplasm"/>
    <property type="evidence" value="ECO:0007669"/>
    <property type="project" value="UniProtKB-SubCell"/>
</dbReference>
<dbReference type="GO" id="GO:0005524">
    <property type="term" value="F:ATP binding"/>
    <property type="evidence" value="ECO:0007669"/>
    <property type="project" value="UniProtKB-UniRule"/>
</dbReference>
<dbReference type="CDD" id="cd04323">
    <property type="entry name" value="AsnRS_cyto_like_N"/>
    <property type="match status" value="1"/>
</dbReference>
<evidence type="ECO:0000259" key="9">
    <source>
        <dbReference type="PROSITE" id="PS50862"/>
    </source>
</evidence>
<dbReference type="SUPFAM" id="SSF55681">
    <property type="entry name" value="Class II aaRS and biotin synthetases"/>
    <property type="match status" value="1"/>
</dbReference>
<dbReference type="PANTHER" id="PTHR22594:SF34">
    <property type="entry name" value="ASPARAGINE--TRNA LIGASE, MITOCHONDRIAL-RELATED"/>
    <property type="match status" value="1"/>
</dbReference>
<dbReference type="CDD" id="cd00776">
    <property type="entry name" value="AsxRS_core"/>
    <property type="match status" value="1"/>
</dbReference>
<dbReference type="InterPro" id="IPR004365">
    <property type="entry name" value="NA-bd_OB_tRNA"/>
</dbReference>
<evidence type="ECO:0000256" key="8">
    <source>
        <dbReference type="HAMAP-Rule" id="MF_00534"/>
    </source>
</evidence>
<dbReference type="GO" id="GO:0003676">
    <property type="term" value="F:nucleic acid binding"/>
    <property type="evidence" value="ECO:0007669"/>
    <property type="project" value="InterPro"/>
</dbReference>
<dbReference type="GO" id="GO:0006421">
    <property type="term" value="P:asparaginyl-tRNA aminoacylation"/>
    <property type="evidence" value="ECO:0007669"/>
    <property type="project" value="UniProtKB-UniRule"/>
</dbReference>
<evidence type="ECO:0000256" key="5">
    <source>
        <dbReference type="ARBA" id="ARBA00022840"/>
    </source>
</evidence>
<dbReference type="InterPro" id="IPR004522">
    <property type="entry name" value="Asn-tRNA-ligase"/>
</dbReference>
<name>A0A517I6C9_BREBE</name>
<keyword evidence="3 8" id="KW-0436">Ligase</keyword>
<dbReference type="GO" id="GO:0004816">
    <property type="term" value="F:asparagine-tRNA ligase activity"/>
    <property type="evidence" value="ECO:0007669"/>
    <property type="project" value="UniProtKB-UniRule"/>
</dbReference>
<evidence type="ECO:0000256" key="2">
    <source>
        <dbReference type="ARBA" id="ARBA00022490"/>
    </source>
</evidence>
<dbReference type="Gene3D" id="3.30.930.10">
    <property type="entry name" value="Bira Bifunctional Protein, Domain 2"/>
    <property type="match status" value="1"/>
</dbReference>
<dbReference type="NCBIfam" id="TIGR00457">
    <property type="entry name" value="asnS"/>
    <property type="match status" value="1"/>
</dbReference>
<dbReference type="PROSITE" id="PS50862">
    <property type="entry name" value="AA_TRNA_LIGASE_II"/>
    <property type="match status" value="1"/>
</dbReference>
<comment type="subunit">
    <text evidence="8">Homodimer.</text>
</comment>
<keyword evidence="6 8" id="KW-0648">Protein biosynthesis</keyword>
<dbReference type="SUPFAM" id="SSF50249">
    <property type="entry name" value="Nucleic acid-binding proteins"/>
    <property type="match status" value="1"/>
</dbReference>
<dbReference type="PRINTS" id="PR01042">
    <property type="entry name" value="TRNASYNTHASP"/>
</dbReference>
<keyword evidence="7 8" id="KW-0030">Aminoacyl-tRNA synthetase</keyword>
<comment type="subcellular location">
    <subcellularLocation>
        <location evidence="8">Cytoplasm</location>
    </subcellularLocation>
</comment>
<evidence type="ECO:0000256" key="6">
    <source>
        <dbReference type="ARBA" id="ARBA00022917"/>
    </source>
</evidence>
<comment type="catalytic activity">
    <reaction evidence="8">
        <text>tRNA(Asn) + L-asparagine + ATP = L-asparaginyl-tRNA(Asn) + AMP + diphosphate + H(+)</text>
        <dbReference type="Rhea" id="RHEA:11180"/>
        <dbReference type="Rhea" id="RHEA-COMP:9659"/>
        <dbReference type="Rhea" id="RHEA-COMP:9674"/>
        <dbReference type="ChEBI" id="CHEBI:15378"/>
        <dbReference type="ChEBI" id="CHEBI:30616"/>
        <dbReference type="ChEBI" id="CHEBI:33019"/>
        <dbReference type="ChEBI" id="CHEBI:58048"/>
        <dbReference type="ChEBI" id="CHEBI:78442"/>
        <dbReference type="ChEBI" id="CHEBI:78515"/>
        <dbReference type="ChEBI" id="CHEBI:456215"/>
        <dbReference type="EC" id="6.1.1.22"/>
    </reaction>
</comment>
<dbReference type="Gene3D" id="2.40.50.140">
    <property type="entry name" value="Nucleic acid-binding proteins"/>
    <property type="match status" value="1"/>
</dbReference>
<dbReference type="EC" id="6.1.1.22" evidence="8"/>
<dbReference type="AlphaFoldDB" id="A0A517I6C9"/>
<evidence type="ECO:0000313" key="11">
    <source>
        <dbReference type="Proteomes" id="UP000317713"/>
    </source>
</evidence>
<dbReference type="InterPro" id="IPR012340">
    <property type="entry name" value="NA-bd_OB-fold"/>
</dbReference>
<reference evidence="10 11" key="1">
    <citation type="submission" date="2019-07" db="EMBL/GenBank/DDBJ databases">
        <title>Characterization of Brevibacillus brevis HK544, as a potential biocontrol agent.</title>
        <authorList>
            <person name="Kim H."/>
        </authorList>
    </citation>
    <scope>NUCLEOTIDE SEQUENCE [LARGE SCALE GENOMIC DNA]</scope>
    <source>
        <strain evidence="10 11">HK544</strain>
    </source>
</reference>
<evidence type="ECO:0000256" key="3">
    <source>
        <dbReference type="ARBA" id="ARBA00022598"/>
    </source>
</evidence>
<keyword evidence="4 8" id="KW-0547">Nucleotide-binding</keyword>
<evidence type="ECO:0000256" key="7">
    <source>
        <dbReference type="ARBA" id="ARBA00023146"/>
    </source>
</evidence>
<evidence type="ECO:0000256" key="4">
    <source>
        <dbReference type="ARBA" id="ARBA00022741"/>
    </source>
</evidence>
<sequence length="429" mass="49283">MLTTIARIGQHVGQEVRLGCWLYNKRSSGKIQFLQLRDGSGFIQGVVVKAEVAEEVWENASQLTQESSLYITGVVRADDRAPSGYELTVTGVEIIQIAQEYPISLKEHGVDFLMDHRHLWLRSPRQRAVMAVRSEVIRAMYEFFHENGFVKVDPPILTPTSAEGTTNLFHTKYFEEDAYLSQSGQLYMEAVAMALGRVFSFGPTFRAEKSKTRRHLIEFWMIEPEMAFVDHEENLRIQEAFVSHVVQSVLKNCERELKTLERDTTKLQNVTGSFPRISYDDAIKLLQEKGSEIKWGDDFGAPDETMIADHFDKPVFITHYPTEIKAFYMKPHPERPEVVLCADMIAPEGYGEIIGGSQRIDDPELLEKRFAEHELSEEAYRWYLDLRKYGTVPHSGFGLGLERTIAWICGLDHVRETIPFPRMLNRLYP</sequence>
<dbReference type="GO" id="GO:0016740">
    <property type="term" value="F:transferase activity"/>
    <property type="evidence" value="ECO:0007669"/>
    <property type="project" value="UniProtKB-ARBA"/>
</dbReference>
<dbReference type="HAMAP" id="MF_00534">
    <property type="entry name" value="Asn_tRNA_synth"/>
    <property type="match status" value="1"/>
</dbReference>
<dbReference type="NCBIfam" id="NF003037">
    <property type="entry name" value="PRK03932.1"/>
    <property type="match status" value="1"/>
</dbReference>
<dbReference type="InterPro" id="IPR045864">
    <property type="entry name" value="aa-tRNA-synth_II/BPL/LPL"/>
</dbReference>
<dbReference type="InterPro" id="IPR002312">
    <property type="entry name" value="Asp/Asn-tRNA-synth_IIb"/>
</dbReference>
<feature type="domain" description="Aminoacyl-transfer RNA synthetases class-II family profile" evidence="9">
    <location>
        <begin position="132"/>
        <end position="429"/>
    </location>
</feature>
<dbReference type="PANTHER" id="PTHR22594">
    <property type="entry name" value="ASPARTYL/LYSYL-TRNA SYNTHETASE"/>
    <property type="match status" value="1"/>
</dbReference>
<dbReference type="InterPro" id="IPR006195">
    <property type="entry name" value="aa-tRNA-synth_II"/>
</dbReference>
<gene>
    <name evidence="8 10" type="primary">asnS</name>
    <name evidence="10" type="ORF">FPS98_10920</name>
</gene>
<dbReference type="RefSeq" id="WP_144616008.1">
    <property type="nucleotide sequence ID" value="NZ_CP042161.1"/>
</dbReference>
<accession>A0A517I6C9</accession>
<comment type="similarity">
    <text evidence="1 8">Belongs to the class-II aminoacyl-tRNA synthetase family.</text>
</comment>
<protein>
    <recommendedName>
        <fullName evidence="8">Asparagine--tRNA ligase</fullName>
        <ecNumber evidence="8">6.1.1.22</ecNumber>
    </recommendedName>
    <alternativeName>
        <fullName evidence="8">Asparaginyl-tRNA synthetase</fullName>
        <shortName evidence="8">AsnRS</shortName>
    </alternativeName>
</protein>
<dbReference type="GO" id="GO:0140096">
    <property type="term" value="F:catalytic activity, acting on a protein"/>
    <property type="evidence" value="ECO:0007669"/>
    <property type="project" value="UniProtKB-ARBA"/>
</dbReference>
<dbReference type="Pfam" id="PF01336">
    <property type="entry name" value="tRNA_anti-codon"/>
    <property type="match status" value="1"/>
</dbReference>
<evidence type="ECO:0000313" key="10">
    <source>
        <dbReference type="EMBL" id="QDS34451.1"/>
    </source>
</evidence>
<proteinExistence type="inferred from homology"/>
<dbReference type="InterPro" id="IPR004364">
    <property type="entry name" value="Aa-tRNA-synt_II"/>
</dbReference>
<dbReference type="EMBL" id="CP042161">
    <property type="protein sequence ID" value="QDS34451.1"/>
    <property type="molecule type" value="Genomic_DNA"/>
</dbReference>
<organism evidence="10 11">
    <name type="scientific">Brevibacillus brevis</name>
    <name type="common">Bacillus brevis</name>
    <dbReference type="NCBI Taxonomy" id="1393"/>
    <lineage>
        <taxon>Bacteria</taxon>
        <taxon>Bacillati</taxon>
        <taxon>Bacillota</taxon>
        <taxon>Bacilli</taxon>
        <taxon>Bacillales</taxon>
        <taxon>Paenibacillaceae</taxon>
        <taxon>Brevibacillus</taxon>
    </lineage>
</organism>
<dbReference type="Pfam" id="PF00152">
    <property type="entry name" value="tRNA-synt_2"/>
    <property type="match status" value="1"/>
</dbReference>
<evidence type="ECO:0000256" key="1">
    <source>
        <dbReference type="ARBA" id="ARBA00008226"/>
    </source>
</evidence>
<dbReference type="NCBIfam" id="NF003483">
    <property type="entry name" value="PRK05159.1"/>
    <property type="match status" value="1"/>
</dbReference>
<keyword evidence="2 8" id="KW-0963">Cytoplasm</keyword>